<sequence length="642" mass="72142">MARVASAKKPTQETLLAFLLDTPPFQELGRAGLESVLGNITSQRFKAGELILQSGQTQVTHLLVIYQGKVRLFLPGQDGSENLQDLRGPGETLGALGIFRESLSNLNAEAVEDTLCLLIPREDFLHLTERSARFSQFYLKYLSEHYVGKALTELRRPHTATSSEGALYLFSAQVGDLVRRHPEMIGADQPIQAAAAQLTSGRVGAILVNDARGEVVGVVTDRDLRRVVTDGLDHQAPVSSVMSTPVHTIGFHTICFDALLEMLRRKVHHLAIERRGKIEGVVSGHDLMVAQGSSPFYLLREILTAEGFDEIYDLSRRVPLVVRSLIYEGARPGNITRMITLLNDYLLERVLSLLQAELGTPPAPYCWLLMGSEGRKEQTFRTDQDNGLLYADPKSPAHAKQCDEYFTAFASRAIDHLVACGFPRCPGDMMASNPLWRQPYTKWRELFDRWIRRPEPKEVLYATIFFDFRPGHGELSLGERLRDHLTKQVRGQDVFLRLLAKDTLTTPSPLTMFRNFVVEKKGEHKNKIDLKTKGLVPFVDFARVLSLAHGIKETNTLERLQLLGEGGHISPELTTEAMQAYEFQMQLRLMHQQRLDEEGLPPNNYLDPSELSDLERHTLKDAFAVTGELKAALKEEFRLNLG</sequence>
<dbReference type="Proteomes" id="UP001366166">
    <property type="component" value="Chromosome"/>
</dbReference>
<dbReference type="InterPro" id="IPR000595">
    <property type="entry name" value="cNMP-bd_dom"/>
</dbReference>
<dbReference type="PROSITE" id="PS51371">
    <property type="entry name" value="CBS"/>
    <property type="match status" value="1"/>
</dbReference>
<evidence type="ECO:0000256" key="2">
    <source>
        <dbReference type="PROSITE-ProRule" id="PRU00703"/>
    </source>
</evidence>
<feature type="domain" description="CBS" evidence="4">
    <location>
        <begin position="178"/>
        <end position="234"/>
    </location>
</feature>
<organism evidence="5 6">
    <name type="scientific">Desulfoferula mesophila</name>
    <dbReference type="NCBI Taxonomy" id="3058419"/>
    <lineage>
        <taxon>Bacteria</taxon>
        <taxon>Pseudomonadati</taxon>
        <taxon>Thermodesulfobacteriota</taxon>
        <taxon>Desulfarculia</taxon>
        <taxon>Desulfarculales</taxon>
        <taxon>Desulfarculaceae</taxon>
        <taxon>Desulfoferula</taxon>
    </lineage>
</organism>
<dbReference type="CDD" id="cd05401">
    <property type="entry name" value="NT_GlnE_GlnD_like"/>
    <property type="match status" value="1"/>
</dbReference>
<dbReference type="CDD" id="cd04587">
    <property type="entry name" value="CBS_pair_CAP-ED_NT_Pol-beta-like_DUF294_assoc"/>
    <property type="match status" value="1"/>
</dbReference>
<evidence type="ECO:0000256" key="1">
    <source>
        <dbReference type="ARBA" id="ARBA00022737"/>
    </source>
</evidence>
<dbReference type="PROSITE" id="PS50042">
    <property type="entry name" value="CNMP_BINDING_3"/>
    <property type="match status" value="1"/>
</dbReference>
<dbReference type="RefSeq" id="WP_338605940.1">
    <property type="nucleotide sequence ID" value="NZ_AP028679.1"/>
</dbReference>
<evidence type="ECO:0000313" key="5">
    <source>
        <dbReference type="EMBL" id="BEQ14225.1"/>
    </source>
</evidence>
<dbReference type="PANTHER" id="PTHR48108">
    <property type="entry name" value="CBS DOMAIN-CONTAINING PROTEIN CBSX2, CHLOROPLASTIC"/>
    <property type="match status" value="1"/>
</dbReference>
<keyword evidence="2" id="KW-0129">CBS domain</keyword>
<accession>A0AAU9EE71</accession>
<gene>
    <name evidence="5" type="ORF">FAK_12910</name>
</gene>
<name>A0AAU9EE71_9BACT</name>
<dbReference type="SUPFAM" id="SSF54631">
    <property type="entry name" value="CBS-domain pair"/>
    <property type="match status" value="1"/>
</dbReference>
<dbReference type="Pfam" id="PF10335">
    <property type="entry name" value="DUF294_C"/>
    <property type="match status" value="1"/>
</dbReference>
<dbReference type="PANTHER" id="PTHR48108:SF34">
    <property type="entry name" value="CBS DOMAIN-CONTAINING PROTEIN YHCV"/>
    <property type="match status" value="1"/>
</dbReference>
<dbReference type="Pfam" id="PF03445">
    <property type="entry name" value="DUF294"/>
    <property type="match status" value="1"/>
</dbReference>
<dbReference type="InterPro" id="IPR051462">
    <property type="entry name" value="CBS_domain-containing"/>
</dbReference>
<dbReference type="InterPro" id="IPR046342">
    <property type="entry name" value="CBS_dom_sf"/>
</dbReference>
<dbReference type="Pfam" id="PF00571">
    <property type="entry name" value="CBS"/>
    <property type="match status" value="2"/>
</dbReference>
<dbReference type="SUPFAM" id="SSF51206">
    <property type="entry name" value="cAMP-binding domain-like"/>
    <property type="match status" value="1"/>
</dbReference>
<dbReference type="InterPro" id="IPR014710">
    <property type="entry name" value="RmlC-like_jellyroll"/>
</dbReference>
<keyword evidence="1" id="KW-0677">Repeat</keyword>
<feature type="domain" description="Cyclic nucleotide-binding" evidence="3">
    <location>
        <begin position="24"/>
        <end position="127"/>
    </location>
</feature>
<dbReference type="AlphaFoldDB" id="A0AAU9EE71"/>
<dbReference type="InterPro" id="IPR018821">
    <property type="entry name" value="DUF294_put_nucleoTrafse_sb-bd"/>
</dbReference>
<dbReference type="InterPro" id="IPR000644">
    <property type="entry name" value="CBS_dom"/>
</dbReference>
<dbReference type="InterPro" id="IPR018490">
    <property type="entry name" value="cNMP-bd_dom_sf"/>
</dbReference>
<dbReference type="InterPro" id="IPR005105">
    <property type="entry name" value="GlnD_Uridyltrans_N"/>
</dbReference>
<proteinExistence type="predicted"/>
<dbReference type="GO" id="GO:0008773">
    <property type="term" value="F:[protein-PII] uridylyltransferase activity"/>
    <property type="evidence" value="ECO:0007669"/>
    <property type="project" value="InterPro"/>
</dbReference>
<dbReference type="SMART" id="SM00100">
    <property type="entry name" value="cNMP"/>
    <property type="match status" value="1"/>
</dbReference>
<evidence type="ECO:0000313" key="6">
    <source>
        <dbReference type="Proteomes" id="UP001366166"/>
    </source>
</evidence>
<reference evidence="6" key="1">
    <citation type="journal article" date="2023" name="Arch. Microbiol.">
        <title>Desulfoferula mesophilus gen. nov. sp. nov., a mesophilic sulfate-reducing bacterium isolated from a brackish lake sediment.</title>
        <authorList>
            <person name="Watanabe T."/>
            <person name="Yabe T."/>
            <person name="Tsuji J.M."/>
            <person name="Fukui M."/>
        </authorList>
    </citation>
    <scope>NUCLEOTIDE SEQUENCE [LARGE SCALE GENOMIC DNA]</scope>
    <source>
        <strain evidence="6">12FAK</strain>
    </source>
</reference>
<keyword evidence="6" id="KW-1185">Reference proteome</keyword>
<dbReference type="SMART" id="SM00116">
    <property type="entry name" value="CBS"/>
    <property type="match status" value="2"/>
</dbReference>
<dbReference type="CDD" id="cd00038">
    <property type="entry name" value="CAP_ED"/>
    <property type="match status" value="1"/>
</dbReference>
<evidence type="ECO:0000259" key="3">
    <source>
        <dbReference type="PROSITE" id="PS50042"/>
    </source>
</evidence>
<dbReference type="KEGG" id="dmp:FAK_12910"/>
<evidence type="ECO:0000259" key="4">
    <source>
        <dbReference type="PROSITE" id="PS51371"/>
    </source>
</evidence>
<dbReference type="Gene3D" id="2.60.120.10">
    <property type="entry name" value="Jelly Rolls"/>
    <property type="match status" value="1"/>
</dbReference>
<dbReference type="Gene3D" id="3.10.580.10">
    <property type="entry name" value="CBS-domain"/>
    <property type="match status" value="1"/>
</dbReference>
<dbReference type="Pfam" id="PF00027">
    <property type="entry name" value="cNMP_binding"/>
    <property type="match status" value="1"/>
</dbReference>
<dbReference type="EMBL" id="AP028679">
    <property type="protein sequence ID" value="BEQ14225.1"/>
    <property type="molecule type" value="Genomic_DNA"/>
</dbReference>
<protein>
    <submittedName>
        <fullName evidence="5">Nucleotidyltransferase family protein</fullName>
    </submittedName>
</protein>